<evidence type="ECO:0000313" key="3">
    <source>
        <dbReference type="Proteomes" id="UP000095094"/>
    </source>
</evidence>
<gene>
    <name evidence="2" type="ORF">BCR25_15935</name>
</gene>
<dbReference type="InterPro" id="IPR002145">
    <property type="entry name" value="CopG"/>
</dbReference>
<keyword evidence="3" id="KW-1185">Reference proteome</keyword>
<organism evidence="2 3">
    <name type="scientific">Enterococcus termitis</name>
    <dbReference type="NCBI Taxonomy" id="332950"/>
    <lineage>
        <taxon>Bacteria</taxon>
        <taxon>Bacillati</taxon>
        <taxon>Bacillota</taxon>
        <taxon>Bacilli</taxon>
        <taxon>Lactobacillales</taxon>
        <taxon>Enterococcaceae</taxon>
        <taxon>Enterococcus</taxon>
    </lineage>
</organism>
<reference evidence="3" key="1">
    <citation type="submission" date="2016-09" db="EMBL/GenBank/DDBJ databases">
        <authorList>
            <person name="Gulvik C.A."/>
        </authorList>
    </citation>
    <scope>NUCLEOTIDE SEQUENCE [LARGE SCALE GENOMIC DNA]</scope>
    <source>
        <strain evidence="3">LMG 8895</strain>
    </source>
</reference>
<feature type="domain" description="Ribbon-helix-helix protein CopG" evidence="1">
    <location>
        <begin position="9"/>
        <end position="38"/>
    </location>
</feature>
<dbReference type="RefSeq" id="WP_069662537.1">
    <property type="nucleotide sequence ID" value="NZ_JBHUJJ010000002.1"/>
</dbReference>
<dbReference type="AlphaFoldDB" id="A0A1E5H117"/>
<accession>A0A1E5H117</accession>
<proteinExistence type="predicted"/>
<evidence type="ECO:0000313" key="2">
    <source>
        <dbReference type="EMBL" id="OEG18688.1"/>
    </source>
</evidence>
<evidence type="ECO:0000259" key="1">
    <source>
        <dbReference type="Pfam" id="PF01402"/>
    </source>
</evidence>
<dbReference type="EMBL" id="MIJY01000005">
    <property type="protein sequence ID" value="OEG18688.1"/>
    <property type="molecule type" value="Genomic_DNA"/>
</dbReference>
<dbReference type="CDD" id="cd21631">
    <property type="entry name" value="RHH_CopG_NikR-like"/>
    <property type="match status" value="1"/>
</dbReference>
<dbReference type="Pfam" id="PF01402">
    <property type="entry name" value="RHH_1"/>
    <property type="match status" value="1"/>
</dbReference>
<dbReference type="OrthoDB" id="10009841at2"/>
<dbReference type="GO" id="GO:0006355">
    <property type="term" value="P:regulation of DNA-templated transcription"/>
    <property type="evidence" value="ECO:0007669"/>
    <property type="project" value="InterPro"/>
</dbReference>
<name>A0A1E5H117_9ENTE</name>
<protein>
    <recommendedName>
        <fullName evidence="1">Ribbon-helix-helix protein CopG domain-containing protein</fullName>
    </recommendedName>
</protein>
<comment type="caution">
    <text evidence="2">The sequence shown here is derived from an EMBL/GenBank/DDBJ whole genome shotgun (WGS) entry which is preliminary data.</text>
</comment>
<dbReference type="Proteomes" id="UP000095094">
    <property type="component" value="Unassembled WGS sequence"/>
</dbReference>
<sequence>MAIVKAEGLTDEEVARFDEVARLNEMSRSEFIRYIIRNISTFPEVLDAELRMKAIVDDIVAHLDLNTKILMKNIELGYLPPIIEKAEAGNKTN</sequence>